<evidence type="ECO:0000313" key="1">
    <source>
        <dbReference type="EnsemblPlants" id="OMERI08G07040.2"/>
    </source>
</evidence>
<dbReference type="EnsemblPlants" id="OMERI08G07040.2">
    <property type="protein sequence ID" value="OMERI08G07040.2"/>
    <property type="gene ID" value="OMERI08G07040"/>
</dbReference>
<proteinExistence type="predicted"/>
<reference evidence="1" key="2">
    <citation type="submission" date="2018-05" db="EMBL/GenBank/DDBJ databases">
        <title>OmerRS3 (Oryza meridionalis Reference Sequence Version 3).</title>
        <authorList>
            <person name="Zhang J."/>
            <person name="Kudrna D."/>
            <person name="Lee S."/>
            <person name="Talag J."/>
            <person name="Welchert J."/>
            <person name="Wing R.A."/>
        </authorList>
    </citation>
    <scope>NUCLEOTIDE SEQUENCE [LARGE SCALE GENOMIC DNA]</scope>
    <source>
        <strain evidence="1">cv. OR44</strain>
    </source>
</reference>
<dbReference type="HOGENOM" id="CLU_2835527_0_0_1"/>
<protein>
    <submittedName>
        <fullName evidence="1">Uncharacterized protein</fullName>
    </submittedName>
</protein>
<sequence length="66" mass="7589">MKKTKRTAFMHYFVHCRTFEHDEVVDFPNSNCNIGGQSLMTSSTSLTYKKTRTTSNTAFHNLVDVI</sequence>
<dbReference type="Proteomes" id="UP000008021">
    <property type="component" value="Chromosome 8"/>
</dbReference>
<dbReference type="Gramene" id="OMERI08G07040.2">
    <property type="protein sequence ID" value="OMERI08G07040.2"/>
    <property type="gene ID" value="OMERI08G07040"/>
</dbReference>
<keyword evidence="2" id="KW-1185">Reference proteome</keyword>
<evidence type="ECO:0000313" key="2">
    <source>
        <dbReference type="Proteomes" id="UP000008021"/>
    </source>
</evidence>
<accession>A0A0E0EJI0</accession>
<organism evidence="1">
    <name type="scientific">Oryza meridionalis</name>
    <dbReference type="NCBI Taxonomy" id="40149"/>
    <lineage>
        <taxon>Eukaryota</taxon>
        <taxon>Viridiplantae</taxon>
        <taxon>Streptophyta</taxon>
        <taxon>Embryophyta</taxon>
        <taxon>Tracheophyta</taxon>
        <taxon>Spermatophyta</taxon>
        <taxon>Magnoliopsida</taxon>
        <taxon>Liliopsida</taxon>
        <taxon>Poales</taxon>
        <taxon>Poaceae</taxon>
        <taxon>BOP clade</taxon>
        <taxon>Oryzoideae</taxon>
        <taxon>Oryzeae</taxon>
        <taxon>Oryzinae</taxon>
        <taxon>Oryza</taxon>
    </lineage>
</organism>
<reference evidence="1" key="1">
    <citation type="submission" date="2015-04" db="UniProtKB">
        <authorList>
            <consortium name="EnsemblPlants"/>
        </authorList>
    </citation>
    <scope>IDENTIFICATION</scope>
</reference>
<dbReference type="AlphaFoldDB" id="A0A0E0EJI0"/>
<name>A0A0E0EJI0_9ORYZ</name>